<dbReference type="Pfam" id="PF05461">
    <property type="entry name" value="ApoL"/>
    <property type="match status" value="1"/>
</dbReference>
<dbReference type="GO" id="GO:0016020">
    <property type="term" value="C:membrane"/>
    <property type="evidence" value="ECO:0007669"/>
    <property type="project" value="TreeGrafter"/>
</dbReference>
<protein>
    <recommendedName>
        <fullName evidence="6">Apolipoprotein L3</fullName>
    </recommendedName>
</protein>
<evidence type="ECO:0000313" key="4">
    <source>
        <dbReference type="EnsemblMetazoa" id="G8336.1:cds"/>
    </source>
</evidence>
<evidence type="ECO:0000256" key="2">
    <source>
        <dbReference type="SAM" id="Phobius"/>
    </source>
</evidence>
<keyword evidence="3" id="KW-0732">Signal</keyword>
<evidence type="ECO:0000256" key="1">
    <source>
        <dbReference type="ARBA" id="ARBA00010090"/>
    </source>
</evidence>
<feature type="signal peptide" evidence="3">
    <location>
        <begin position="1"/>
        <end position="24"/>
    </location>
</feature>
<reference evidence="4" key="1">
    <citation type="submission" date="2022-08" db="UniProtKB">
        <authorList>
            <consortium name="EnsemblMetazoa"/>
        </authorList>
    </citation>
    <scope>IDENTIFICATION</scope>
    <source>
        <strain evidence="4">05x7-T-G4-1.051#20</strain>
    </source>
</reference>
<proteinExistence type="inferred from homology"/>
<keyword evidence="5" id="KW-1185">Reference proteome</keyword>
<name>A0A8W8NUP6_MAGGI</name>
<dbReference type="PANTHER" id="PTHR14096">
    <property type="entry name" value="APOLIPOPROTEIN L"/>
    <property type="match status" value="1"/>
</dbReference>
<evidence type="ECO:0008006" key="6">
    <source>
        <dbReference type="Google" id="ProtNLM"/>
    </source>
</evidence>
<dbReference type="EnsemblMetazoa" id="G8336.1">
    <property type="protein sequence ID" value="G8336.1:cds"/>
    <property type="gene ID" value="G8336"/>
</dbReference>
<dbReference type="PANTHER" id="PTHR14096:SF28">
    <property type="entry name" value="APOLIPOPROTEIN L, 1-RELATED"/>
    <property type="match status" value="1"/>
</dbReference>
<dbReference type="Proteomes" id="UP000005408">
    <property type="component" value="Unassembled WGS sequence"/>
</dbReference>
<dbReference type="GO" id="GO:0008289">
    <property type="term" value="F:lipid binding"/>
    <property type="evidence" value="ECO:0007669"/>
    <property type="project" value="InterPro"/>
</dbReference>
<evidence type="ECO:0000313" key="5">
    <source>
        <dbReference type="Proteomes" id="UP000005408"/>
    </source>
</evidence>
<organism evidence="4 5">
    <name type="scientific">Magallana gigas</name>
    <name type="common">Pacific oyster</name>
    <name type="synonym">Crassostrea gigas</name>
    <dbReference type="NCBI Taxonomy" id="29159"/>
    <lineage>
        <taxon>Eukaryota</taxon>
        <taxon>Metazoa</taxon>
        <taxon>Spiralia</taxon>
        <taxon>Lophotrochozoa</taxon>
        <taxon>Mollusca</taxon>
        <taxon>Bivalvia</taxon>
        <taxon>Autobranchia</taxon>
        <taxon>Pteriomorphia</taxon>
        <taxon>Ostreida</taxon>
        <taxon>Ostreoidea</taxon>
        <taxon>Ostreidae</taxon>
        <taxon>Magallana</taxon>
    </lineage>
</organism>
<sequence length="365" mass="41215">MLLEASLWKLLSFTMIAVTKKVSTESVPLSAKRIYRAAQRKAPWKSCSRLNASFVFMCYRFCSGVFDGLHLFSQDVITSTCYCCDKLLGACIYRYILFDLLYISKMESFTSYVKAKRFFTHSFSLERKRVIDDLTTFKDRIQREQNIQDVGSYAYTGVGILGGALIVGGIIAAPFTAGASLSVTAAGMACGVSAGIATGLHEEIKDSIVQGKRSNFMKTIKEHERTCLNLNKHLISLIEDLKRQDEINAFEHTNPSEEFESLLSQFEAIIDKSESVQKFKTKEGDIYILVTLERLLKTVSFNSLKENDSFAAVTFVVDLNVIISDALRTADCNKKGLCNEAWIIESVKKRYQREYDELSQFFQCK</sequence>
<dbReference type="AlphaFoldDB" id="A0A8W8NUP6"/>
<feature type="transmembrane region" description="Helical" evidence="2">
    <location>
        <begin position="153"/>
        <end position="173"/>
    </location>
</feature>
<evidence type="ECO:0000256" key="3">
    <source>
        <dbReference type="SAM" id="SignalP"/>
    </source>
</evidence>
<feature type="chain" id="PRO_5036453581" description="Apolipoprotein L3" evidence="3">
    <location>
        <begin position="25"/>
        <end position="365"/>
    </location>
</feature>
<dbReference type="InterPro" id="IPR008405">
    <property type="entry name" value="ApoL"/>
</dbReference>
<dbReference type="GO" id="GO:0042157">
    <property type="term" value="P:lipoprotein metabolic process"/>
    <property type="evidence" value="ECO:0007669"/>
    <property type="project" value="InterPro"/>
</dbReference>
<accession>A0A8W8NUP6</accession>
<keyword evidence="2" id="KW-0472">Membrane</keyword>
<dbReference type="GO" id="GO:0005576">
    <property type="term" value="C:extracellular region"/>
    <property type="evidence" value="ECO:0007669"/>
    <property type="project" value="InterPro"/>
</dbReference>
<keyword evidence="2" id="KW-0812">Transmembrane</keyword>
<keyword evidence="2" id="KW-1133">Transmembrane helix</keyword>
<dbReference type="GO" id="GO:0006869">
    <property type="term" value="P:lipid transport"/>
    <property type="evidence" value="ECO:0007669"/>
    <property type="project" value="InterPro"/>
</dbReference>
<comment type="similarity">
    <text evidence="1">Belongs to the apolipoprotein L family.</text>
</comment>